<dbReference type="EMBL" id="CADCTD010000117">
    <property type="protein sequence ID" value="CAA9260474.1"/>
    <property type="molecule type" value="Genomic_DNA"/>
</dbReference>
<sequence>AADRPGRGPGSPQFPHGVVARCGHRLRAARPAYQRGGGRDRRLPAAARRRRGGLGGGAPRAAGGGRGGRV</sequence>
<feature type="compositionally biased region" description="Gly residues" evidence="1">
    <location>
        <begin position="53"/>
        <end position="70"/>
    </location>
</feature>
<reference evidence="2" key="1">
    <citation type="submission" date="2020-02" db="EMBL/GenBank/DDBJ databases">
        <authorList>
            <person name="Meier V. D."/>
        </authorList>
    </citation>
    <scope>NUCLEOTIDE SEQUENCE</scope>
    <source>
        <strain evidence="2">AVDCRST_MAG27</strain>
    </source>
</reference>
<dbReference type="AlphaFoldDB" id="A0A6J4ISL4"/>
<protein>
    <submittedName>
        <fullName evidence="2">Uncharacterized protein</fullName>
    </submittedName>
</protein>
<evidence type="ECO:0000313" key="2">
    <source>
        <dbReference type="EMBL" id="CAA9260474.1"/>
    </source>
</evidence>
<organism evidence="2">
    <name type="scientific">uncultured Craurococcus sp</name>
    <dbReference type="NCBI Taxonomy" id="1135998"/>
    <lineage>
        <taxon>Bacteria</taxon>
        <taxon>Pseudomonadati</taxon>
        <taxon>Pseudomonadota</taxon>
        <taxon>Alphaproteobacteria</taxon>
        <taxon>Acetobacterales</taxon>
        <taxon>Acetobacteraceae</taxon>
        <taxon>Craurococcus</taxon>
        <taxon>environmental samples</taxon>
    </lineage>
</organism>
<gene>
    <name evidence="2" type="ORF">AVDCRST_MAG27-2545</name>
</gene>
<accession>A0A6J4ISL4</accession>
<feature type="region of interest" description="Disordered" evidence="1">
    <location>
        <begin position="27"/>
        <end position="70"/>
    </location>
</feature>
<name>A0A6J4ISL4_9PROT</name>
<evidence type="ECO:0000256" key="1">
    <source>
        <dbReference type="SAM" id="MobiDB-lite"/>
    </source>
</evidence>
<feature type="non-terminal residue" evidence="2">
    <location>
        <position position="70"/>
    </location>
</feature>
<feature type="non-terminal residue" evidence="2">
    <location>
        <position position="1"/>
    </location>
</feature>
<proteinExistence type="predicted"/>